<proteinExistence type="predicted"/>
<gene>
    <name evidence="1" type="ORF">FSCOSCO3_A011471</name>
</gene>
<reference evidence="1 2" key="1">
    <citation type="submission" date="2024-01" db="EMBL/GenBank/DDBJ databases">
        <authorList>
            <person name="Alioto T."/>
            <person name="Alioto T."/>
            <person name="Gomez Garrido J."/>
        </authorList>
    </citation>
    <scope>NUCLEOTIDE SEQUENCE [LARGE SCALE GENOMIC DNA]</scope>
</reference>
<organism evidence="1 2">
    <name type="scientific">Scomber scombrus</name>
    <name type="common">Atlantic mackerel</name>
    <name type="synonym">Scomber vernalis</name>
    <dbReference type="NCBI Taxonomy" id="13677"/>
    <lineage>
        <taxon>Eukaryota</taxon>
        <taxon>Metazoa</taxon>
        <taxon>Chordata</taxon>
        <taxon>Craniata</taxon>
        <taxon>Vertebrata</taxon>
        <taxon>Euteleostomi</taxon>
        <taxon>Actinopterygii</taxon>
        <taxon>Neopterygii</taxon>
        <taxon>Teleostei</taxon>
        <taxon>Neoteleostei</taxon>
        <taxon>Acanthomorphata</taxon>
        <taxon>Pelagiaria</taxon>
        <taxon>Scombriformes</taxon>
        <taxon>Scombridae</taxon>
        <taxon>Scomber</taxon>
    </lineage>
</organism>
<sequence>LDMEASGKANARLSWSRGLELSLSPVICVTPPRLQTSSKALTDPIRTQRLSKQATIHFR</sequence>
<dbReference type="EMBL" id="CAWUFR010000049">
    <property type="protein sequence ID" value="CAK6961287.1"/>
    <property type="molecule type" value="Genomic_DNA"/>
</dbReference>
<feature type="non-terminal residue" evidence="1">
    <location>
        <position position="1"/>
    </location>
</feature>
<evidence type="ECO:0000313" key="2">
    <source>
        <dbReference type="Proteomes" id="UP001314229"/>
    </source>
</evidence>
<dbReference type="Proteomes" id="UP001314229">
    <property type="component" value="Unassembled WGS sequence"/>
</dbReference>
<feature type="non-terminal residue" evidence="1">
    <location>
        <position position="59"/>
    </location>
</feature>
<evidence type="ECO:0000313" key="1">
    <source>
        <dbReference type="EMBL" id="CAK6961287.1"/>
    </source>
</evidence>
<protein>
    <submittedName>
        <fullName evidence="1">Uncharacterized protein</fullName>
    </submittedName>
</protein>
<accession>A0AAV1NPP4</accession>
<name>A0AAV1NPP4_SCOSC</name>
<dbReference type="AlphaFoldDB" id="A0AAV1NPP4"/>
<comment type="caution">
    <text evidence="1">The sequence shown here is derived from an EMBL/GenBank/DDBJ whole genome shotgun (WGS) entry which is preliminary data.</text>
</comment>
<keyword evidence="2" id="KW-1185">Reference proteome</keyword>